<evidence type="ECO:0000313" key="1">
    <source>
        <dbReference type="EMBL" id="GBH18964.1"/>
    </source>
</evidence>
<dbReference type="Proteomes" id="UP000248291">
    <property type="component" value="Unassembled WGS sequence"/>
</dbReference>
<proteinExistence type="predicted"/>
<name>A0AAN4Q8G7_PSESF</name>
<protein>
    <submittedName>
        <fullName evidence="1">Acyl-CoA synthetase</fullName>
    </submittedName>
</protein>
<gene>
    <name evidence="1" type="ORF">KPSA3_04959</name>
</gene>
<organism evidence="1 2">
    <name type="scientific">Pseudomonas syringae pv. actinidiae</name>
    <dbReference type="NCBI Taxonomy" id="103796"/>
    <lineage>
        <taxon>Bacteria</taxon>
        <taxon>Pseudomonadati</taxon>
        <taxon>Pseudomonadota</taxon>
        <taxon>Gammaproteobacteria</taxon>
        <taxon>Pseudomonadales</taxon>
        <taxon>Pseudomonadaceae</taxon>
        <taxon>Pseudomonas</taxon>
        <taxon>Pseudomonas syringae</taxon>
    </lineage>
</organism>
<sequence>MNQRTFCAADSIAPGCLQPYSTRRASYTTQPTRATHCKQLTRLTILLSDKSYNLPCTRGKSWRTLKHLAAAATLRATERQCNLPRQRFWPATLHDAMIKKRLMTEEANTTVTNSARPQSCGPANARP</sequence>
<evidence type="ECO:0000313" key="2">
    <source>
        <dbReference type="Proteomes" id="UP000248291"/>
    </source>
</evidence>
<dbReference type="EMBL" id="BGKA01000183">
    <property type="protein sequence ID" value="GBH18964.1"/>
    <property type="molecule type" value="Genomic_DNA"/>
</dbReference>
<accession>A0AAN4Q8G7</accession>
<comment type="caution">
    <text evidence="1">The sequence shown here is derived from an EMBL/GenBank/DDBJ whole genome shotgun (WGS) entry which is preliminary data.</text>
</comment>
<reference evidence="1 2" key="1">
    <citation type="submission" date="2018-04" db="EMBL/GenBank/DDBJ databases">
        <title>Draft genome sequence of Pseudomonas syringae pv. actinidiae biovar 3 strains isolated from kiwifruit in Kagawa prefecture.</title>
        <authorList>
            <person name="Tabuchi M."/>
            <person name="Saito M."/>
            <person name="Fujiwara S."/>
            <person name="Sasa N."/>
            <person name="Akimitsu K."/>
            <person name="Gomi K."/>
            <person name="Konishi-Sugita S."/>
            <person name="Hamano K."/>
            <person name="Kataoka I."/>
        </authorList>
    </citation>
    <scope>NUCLEOTIDE SEQUENCE [LARGE SCALE GENOMIC DNA]</scope>
    <source>
        <strain evidence="1 2">MAFF212211</strain>
    </source>
</reference>
<dbReference type="AlphaFoldDB" id="A0AAN4Q8G7"/>